<dbReference type="SUPFAM" id="SSF55464">
    <property type="entry name" value="Origin of replication-binding domain, RBD-like"/>
    <property type="match status" value="1"/>
</dbReference>
<dbReference type="AlphaFoldDB" id="A0A930YL83"/>
<dbReference type="Pfam" id="PF08751">
    <property type="entry name" value="TrwC"/>
    <property type="match status" value="1"/>
</dbReference>
<dbReference type="InterPro" id="IPR014862">
    <property type="entry name" value="TrwC"/>
</dbReference>
<evidence type="ECO:0000313" key="6">
    <source>
        <dbReference type="Proteomes" id="UP000640489"/>
    </source>
</evidence>
<dbReference type="PANTHER" id="PTHR43788:SF6">
    <property type="entry name" value="DNA HELICASE B"/>
    <property type="match status" value="1"/>
</dbReference>
<keyword evidence="6" id="KW-1185">Reference proteome</keyword>
<dbReference type="InterPro" id="IPR050534">
    <property type="entry name" value="Coronavir_polyprotein_1ab"/>
</dbReference>
<comment type="caution">
    <text evidence="5">The sequence shown here is derived from an EMBL/GenBank/DDBJ whole genome shotgun (WGS) entry which is preliminary data.</text>
</comment>
<dbReference type="Pfam" id="PF13604">
    <property type="entry name" value="AAA_30"/>
    <property type="match status" value="1"/>
</dbReference>
<dbReference type="EMBL" id="JADKPN010000009">
    <property type="protein sequence ID" value="MBF4764370.1"/>
    <property type="molecule type" value="Genomic_DNA"/>
</dbReference>
<dbReference type="NCBIfam" id="NF041492">
    <property type="entry name" value="MobF"/>
    <property type="match status" value="1"/>
</dbReference>
<keyword evidence="1" id="KW-0547">Nucleotide-binding</keyword>
<evidence type="ECO:0000259" key="4">
    <source>
        <dbReference type="Pfam" id="PF08751"/>
    </source>
</evidence>
<sequence length="870" mass="94880">MHGGLKIYRGAAAAARNYVEADRSRADDYYLAEGSGHAELFVARRTELGAAVRHVASLDGDAYESWVAGYVIGSGEAKGRLRTDDQGVRFVEVALNGPKTWSLVAALHPEIAAACDAAQQRAAEEIIAWIAEHATTRVGPRGLQVQVPVDEIEAVVVRHYTSRAGDPHRHLHLQINSRVLVGERWRGLHTVGVRDSLGAINGIGHGAVMCDPEFRSSLAAHGYTLDLESGEVVELAPYVGRFSARTTQIRTNVDRYEAEWRMDHPGQEPGSKLRMGWDRRAWAEARPDKVVPRDGVELGRRWVEELRDVGFQPVNPRVSPASVPIGSVDRDAIVATVLSRLGSRRSAWNGPDLRGEVEQQLTMAGIVASPLVRRELAEDLAARAVQASVPLLPTDNTPEHVRALTSQRVLEVEERLTTRLTTRSLQEALPGRTPDGERFDTAQLAALTAIDGTAQLLVIEGAAGAGKTQMLASARFLAETRGGRRLVVVSPTLKASQVAANELGTPASSAARLIHQHGYRWDDEGRWTREPAWPVPAAARLRHGDILLVDEAGMLDQDTALALVTIADEAHARLVLVGDRHQLPAVGRGGVLDLASVIAPSRTKFTLDVVHRFEDPEYAELSLLMRRGERPGDVFDRLVARGEIRIHPTEVERLYALAEEPGFVIADTREQVTALNAAIRSRRLERGELSRELPETTTLAGERLTVGDRVSTRRNEPDLGVANRETWTVSQVLDGGAIEVVEGNRTRQLPGHYVERSVELAYATTAYGAQGQTVDTSNVVVSEHSGAAATYVGMSRGRQRNVAHLVADSVADAREQWTSAFARDRADLGPAHARLRAFDDVERYGIAQPGISRHPRVPSPDRDGLSAPAR</sequence>
<dbReference type="SUPFAM" id="SSF52540">
    <property type="entry name" value="P-loop containing nucleoside triphosphate hydrolases"/>
    <property type="match status" value="2"/>
</dbReference>
<organism evidence="5 6">
    <name type="scientific">Nocardioides islandensis</name>
    <dbReference type="NCBI Taxonomy" id="433663"/>
    <lineage>
        <taxon>Bacteria</taxon>
        <taxon>Bacillati</taxon>
        <taxon>Actinomycetota</taxon>
        <taxon>Actinomycetes</taxon>
        <taxon>Propionibacteriales</taxon>
        <taxon>Nocardioidaceae</taxon>
        <taxon>Nocardioides</taxon>
    </lineage>
</organism>
<dbReference type="PANTHER" id="PTHR43788">
    <property type="entry name" value="DNA2/NAM7 HELICASE FAMILY MEMBER"/>
    <property type="match status" value="1"/>
</dbReference>
<name>A0A930YL83_9ACTN</name>
<dbReference type="CDD" id="cd18809">
    <property type="entry name" value="SF1_C_RecD"/>
    <property type="match status" value="1"/>
</dbReference>
<dbReference type="Gene3D" id="2.30.30.940">
    <property type="match status" value="1"/>
</dbReference>
<dbReference type="InterPro" id="IPR027417">
    <property type="entry name" value="P-loop_NTPase"/>
</dbReference>
<feature type="domain" description="TrwC relaxase" evidence="4">
    <location>
        <begin position="13"/>
        <end position="308"/>
    </location>
</feature>
<dbReference type="Proteomes" id="UP000640489">
    <property type="component" value="Unassembled WGS sequence"/>
</dbReference>
<feature type="region of interest" description="Disordered" evidence="3">
    <location>
        <begin position="849"/>
        <end position="870"/>
    </location>
</feature>
<reference evidence="5" key="1">
    <citation type="submission" date="2020-11" db="EMBL/GenBank/DDBJ databases">
        <title>Nocardioides sp. nov., isolated from Soil of Cynanchum wilfordii Hemsley rhizosphere.</title>
        <authorList>
            <person name="Lee J.-S."/>
            <person name="Suh M.K."/>
            <person name="Kim J.-S."/>
        </authorList>
    </citation>
    <scope>NUCLEOTIDE SEQUENCE</scope>
    <source>
        <strain evidence="5">KCTC 19275</strain>
    </source>
</reference>
<dbReference type="GO" id="GO:0003678">
    <property type="term" value="F:DNA helicase activity"/>
    <property type="evidence" value="ECO:0007669"/>
    <property type="project" value="UniProtKB-ARBA"/>
</dbReference>
<accession>A0A930YL83</accession>
<keyword evidence="2" id="KW-0067">ATP-binding</keyword>
<gene>
    <name evidence="5" type="ORF">ISU07_14650</name>
</gene>
<dbReference type="GO" id="GO:0005524">
    <property type="term" value="F:ATP binding"/>
    <property type="evidence" value="ECO:0007669"/>
    <property type="project" value="UniProtKB-KW"/>
</dbReference>
<protein>
    <submittedName>
        <fullName evidence="5">AAA family ATPase</fullName>
    </submittedName>
</protein>
<dbReference type="Gene3D" id="3.40.50.300">
    <property type="entry name" value="P-loop containing nucleotide triphosphate hydrolases"/>
    <property type="match status" value="2"/>
</dbReference>
<proteinExistence type="predicted"/>
<evidence type="ECO:0000313" key="5">
    <source>
        <dbReference type="EMBL" id="MBF4764370.1"/>
    </source>
</evidence>
<evidence type="ECO:0000256" key="3">
    <source>
        <dbReference type="SAM" id="MobiDB-lite"/>
    </source>
</evidence>
<evidence type="ECO:0000256" key="2">
    <source>
        <dbReference type="ARBA" id="ARBA00022840"/>
    </source>
</evidence>
<evidence type="ECO:0000256" key="1">
    <source>
        <dbReference type="ARBA" id="ARBA00022741"/>
    </source>
</evidence>